<gene>
    <name evidence="2" type="ORF">KIPB_012228</name>
</gene>
<evidence type="ECO:0000313" key="3">
    <source>
        <dbReference type="Proteomes" id="UP000265618"/>
    </source>
</evidence>
<comment type="caution">
    <text evidence="2">The sequence shown here is derived from an EMBL/GenBank/DDBJ whole genome shotgun (WGS) entry which is preliminary data.</text>
</comment>
<sequence>VRGSAPVPAESVAAQSQSQSQSQSLVSGTVNSGTASSGVGEHVGCSSTRDGAEARETKRGREGEADAEAEADREEEGEGEGGGEGEGEAEGEADRDVEAETDVTMEAPEADEEEELQPEESSSATDGFDSDLNTTIDPSEADGPTARSEARVQPVERVGVQRDREPTEDRVSDSKTERLETADDMTFASIGKAAAATPLVTAGTKPRQAQTESQVQRTGRVLKTRYIKKNLDTGRYASPPRYGPTAGSPNTTPDGTGEVLEEEEMEEFGLSDGIGSEEDGESLILTKSNTDLLQVEISRRVLQAKEKMLALGFAHWFMRTYEKRTRGKKRATSAEDPTVDLKTLSWDLALYLRQKISASTYPAVSLLKRIFDLATRGTDGVVVGDTLSVILGHVGRDEVVSETKKSRDSILKERRAEIDMLLGLFYQGSKGRESPLEAFVWTSLVTARECLIVETETVERVVLSFNGKNRRGPETGGEAS</sequence>
<keyword evidence="3" id="KW-1185">Reference proteome</keyword>
<accession>A0A9K3D6Y6</accession>
<feature type="compositionally biased region" description="Acidic residues" evidence="1">
    <location>
        <begin position="65"/>
        <end position="91"/>
    </location>
</feature>
<evidence type="ECO:0000256" key="1">
    <source>
        <dbReference type="SAM" id="MobiDB-lite"/>
    </source>
</evidence>
<feature type="region of interest" description="Disordered" evidence="1">
    <location>
        <begin position="233"/>
        <end position="252"/>
    </location>
</feature>
<feature type="compositionally biased region" description="Low complexity" evidence="1">
    <location>
        <begin position="15"/>
        <end position="24"/>
    </location>
</feature>
<feature type="non-terminal residue" evidence="2">
    <location>
        <position position="480"/>
    </location>
</feature>
<dbReference type="EMBL" id="BDIP01005316">
    <property type="protein sequence ID" value="GIQ89687.1"/>
    <property type="molecule type" value="Genomic_DNA"/>
</dbReference>
<dbReference type="Proteomes" id="UP000265618">
    <property type="component" value="Unassembled WGS sequence"/>
</dbReference>
<feature type="compositionally biased region" description="Polar residues" evidence="1">
    <location>
        <begin position="25"/>
        <end position="37"/>
    </location>
</feature>
<name>A0A9K3D6Y6_9EUKA</name>
<feature type="region of interest" description="Disordered" evidence="1">
    <location>
        <begin position="1"/>
        <end position="188"/>
    </location>
</feature>
<evidence type="ECO:0000313" key="2">
    <source>
        <dbReference type="EMBL" id="GIQ89687.1"/>
    </source>
</evidence>
<organism evidence="2 3">
    <name type="scientific">Kipferlia bialata</name>
    <dbReference type="NCBI Taxonomy" id="797122"/>
    <lineage>
        <taxon>Eukaryota</taxon>
        <taxon>Metamonada</taxon>
        <taxon>Carpediemonas-like organisms</taxon>
        <taxon>Kipferlia</taxon>
    </lineage>
</organism>
<feature type="compositionally biased region" description="Acidic residues" evidence="1">
    <location>
        <begin position="99"/>
        <end position="118"/>
    </location>
</feature>
<reference evidence="2 3" key="1">
    <citation type="journal article" date="2018" name="PLoS ONE">
        <title>The draft genome of Kipferlia bialata reveals reductive genome evolution in fornicate parasites.</title>
        <authorList>
            <person name="Tanifuji G."/>
            <person name="Takabayashi S."/>
            <person name="Kume K."/>
            <person name="Takagi M."/>
            <person name="Nakayama T."/>
            <person name="Kamikawa R."/>
            <person name="Inagaki Y."/>
            <person name="Hashimoto T."/>
        </authorList>
    </citation>
    <scope>NUCLEOTIDE SEQUENCE [LARGE SCALE GENOMIC DNA]</scope>
    <source>
        <strain evidence="2">NY0173</strain>
    </source>
</reference>
<proteinExistence type="predicted"/>
<feature type="compositionally biased region" description="Basic and acidic residues" evidence="1">
    <location>
        <begin position="50"/>
        <end position="64"/>
    </location>
</feature>
<protein>
    <submittedName>
        <fullName evidence="2">Uncharacterized protein</fullName>
    </submittedName>
</protein>
<feature type="compositionally biased region" description="Basic and acidic residues" evidence="1">
    <location>
        <begin position="159"/>
        <end position="181"/>
    </location>
</feature>
<dbReference type="AlphaFoldDB" id="A0A9K3D6Y6"/>